<organism evidence="2 3">
    <name type="scientific">Algicella marina</name>
    <dbReference type="NCBI Taxonomy" id="2683284"/>
    <lineage>
        <taxon>Bacteria</taxon>
        <taxon>Pseudomonadati</taxon>
        <taxon>Pseudomonadota</taxon>
        <taxon>Alphaproteobacteria</taxon>
        <taxon>Rhodobacterales</taxon>
        <taxon>Paracoccaceae</taxon>
        <taxon>Algicella</taxon>
    </lineage>
</organism>
<dbReference type="RefSeq" id="WP_161862261.1">
    <property type="nucleotide sequence ID" value="NZ_CP046620.1"/>
</dbReference>
<evidence type="ECO:0000256" key="1">
    <source>
        <dbReference type="SAM" id="Coils"/>
    </source>
</evidence>
<evidence type="ECO:0000313" key="3">
    <source>
        <dbReference type="Proteomes" id="UP000464495"/>
    </source>
</evidence>
<accession>A0A6P1T1U7</accession>
<gene>
    <name evidence="2" type="ORF">GO499_11195</name>
</gene>
<name>A0A6P1T1U7_9RHOB</name>
<feature type="coiled-coil region" evidence="1">
    <location>
        <begin position="6"/>
        <end position="47"/>
    </location>
</feature>
<dbReference type="InterPro" id="IPR007236">
    <property type="entry name" value="SlyX"/>
</dbReference>
<dbReference type="KEGG" id="amaq:GO499_11195"/>
<dbReference type="Proteomes" id="UP000464495">
    <property type="component" value="Chromosome"/>
</dbReference>
<dbReference type="Pfam" id="PF04102">
    <property type="entry name" value="SlyX"/>
    <property type="match status" value="1"/>
</dbReference>
<evidence type="ECO:0000313" key="2">
    <source>
        <dbReference type="EMBL" id="QHQ35701.1"/>
    </source>
</evidence>
<sequence>MSETRLTGLEEAIAHLTAELEDMSSVVRAQEKEISRLRRHVDLLLAQAAAADQDGSATFSDAPPPHY</sequence>
<dbReference type="AlphaFoldDB" id="A0A6P1T1U7"/>
<protein>
    <submittedName>
        <fullName evidence="2">SlyX protein</fullName>
    </submittedName>
</protein>
<proteinExistence type="predicted"/>
<dbReference type="EMBL" id="CP046620">
    <property type="protein sequence ID" value="QHQ35701.1"/>
    <property type="molecule type" value="Genomic_DNA"/>
</dbReference>
<keyword evidence="3" id="KW-1185">Reference proteome</keyword>
<reference evidence="2 3" key="1">
    <citation type="submission" date="2019-12" db="EMBL/GenBank/DDBJ databases">
        <title>Complete genome sequence of Algicella marina strain 9Alg 56(T) isolated from the red alga Tichocarpus crinitus.</title>
        <authorList>
            <person name="Kim S.-G."/>
            <person name="Nedashkovskaya O.I."/>
        </authorList>
    </citation>
    <scope>NUCLEOTIDE SEQUENCE [LARGE SCALE GENOMIC DNA]</scope>
    <source>
        <strain evidence="2 3">9Alg 56</strain>
    </source>
</reference>
<keyword evidence="1" id="KW-0175">Coiled coil</keyword>